<dbReference type="GO" id="GO:0005886">
    <property type="term" value="C:plasma membrane"/>
    <property type="evidence" value="ECO:0007669"/>
    <property type="project" value="UniProtKB-SubCell"/>
</dbReference>
<dbReference type="Gene3D" id="1.20.120.1220">
    <property type="match status" value="1"/>
</dbReference>
<feature type="domain" description="Prepilin peptidase A24 N-terminal" evidence="9">
    <location>
        <begin position="8"/>
        <end position="87"/>
    </location>
</feature>
<gene>
    <name evidence="10" type="ORF">A2480_04490</name>
</gene>
<dbReference type="PANTHER" id="PTHR30487">
    <property type="entry name" value="TYPE 4 PREPILIN-LIKE PROTEINS LEADER PEPTIDE-PROCESSING ENZYME"/>
    <property type="match status" value="1"/>
</dbReference>
<accession>A0A1F7WCP3</accession>
<evidence type="ECO:0000256" key="7">
    <source>
        <dbReference type="SAM" id="Phobius"/>
    </source>
</evidence>
<feature type="transmembrane region" description="Helical" evidence="7">
    <location>
        <begin position="6"/>
        <end position="24"/>
    </location>
</feature>
<feature type="transmembrane region" description="Helical" evidence="7">
    <location>
        <begin position="124"/>
        <end position="142"/>
    </location>
</feature>
<keyword evidence="4 7" id="KW-0812">Transmembrane</keyword>
<dbReference type="Proteomes" id="UP000176988">
    <property type="component" value="Unassembled WGS sequence"/>
</dbReference>
<evidence type="ECO:0000313" key="10">
    <source>
        <dbReference type="EMBL" id="OGM00572.1"/>
    </source>
</evidence>
<evidence type="ECO:0000259" key="8">
    <source>
        <dbReference type="Pfam" id="PF01478"/>
    </source>
</evidence>
<comment type="similarity">
    <text evidence="2">Belongs to the peptidase A24 family.</text>
</comment>
<dbReference type="STRING" id="1802424.A2480_04490"/>
<dbReference type="InterPro" id="IPR010627">
    <property type="entry name" value="Prepilin_pept_A24_N"/>
</dbReference>
<evidence type="ECO:0008006" key="12">
    <source>
        <dbReference type="Google" id="ProtNLM"/>
    </source>
</evidence>
<evidence type="ECO:0000256" key="1">
    <source>
        <dbReference type="ARBA" id="ARBA00004651"/>
    </source>
</evidence>
<organism evidence="10 11">
    <name type="scientific">Candidatus Uhrbacteria bacterium RIFOXYC2_FULL_47_19</name>
    <dbReference type="NCBI Taxonomy" id="1802424"/>
    <lineage>
        <taxon>Bacteria</taxon>
        <taxon>Candidatus Uhriibacteriota</taxon>
    </lineage>
</organism>
<name>A0A1F7WCP3_9BACT</name>
<dbReference type="PANTHER" id="PTHR30487:SF0">
    <property type="entry name" value="PREPILIN LEADER PEPTIDASE_N-METHYLTRANSFERASE-RELATED"/>
    <property type="match status" value="1"/>
</dbReference>
<feature type="domain" description="Prepilin type IV endopeptidase peptidase" evidence="8">
    <location>
        <begin position="105"/>
        <end position="209"/>
    </location>
</feature>
<feature type="transmembrane region" description="Helical" evidence="7">
    <location>
        <begin position="148"/>
        <end position="168"/>
    </location>
</feature>
<evidence type="ECO:0000256" key="6">
    <source>
        <dbReference type="ARBA" id="ARBA00023136"/>
    </source>
</evidence>
<evidence type="ECO:0000256" key="3">
    <source>
        <dbReference type="ARBA" id="ARBA00022475"/>
    </source>
</evidence>
<dbReference type="Pfam" id="PF01478">
    <property type="entry name" value="Peptidase_A24"/>
    <property type="match status" value="1"/>
</dbReference>
<dbReference type="GO" id="GO:0004190">
    <property type="term" value="F:aspartic-type endopeptidase activity"/>
    <property type="evidence" value="ECO:0007669"/>
    <property type="project" value="InterPro"/>
</dbReference>
<evidence type="ECO:0000256" key="5">
    <source>
        <dbReference type="ARBA" id="ARBA00022989"/>
    </source>
</evidence>
<keyword evidence="5 7" id="KW-1133">Transmembrane helix</keyword>
<keyword evidence="6 7" id="KW-0472">Membrane</keyword>
<comment type="caution">
    <text evidence="10">The sequence shown here is derived from an EMBL/GenBank/DDBJ whole genome shotgun (WGS) entry which is preliminary data.</text>
</comment>
<evidence type="ECO:0000256" key="2">
    <source>
        <dbReference type="ARBA" id="ARBA00005801"/>
    </source>
</evidence>
<feature type="transmembrane region" description="Helical" evidence="7">
    <location>
        <begin position="98"/>
        <end position="117"/>
    </location>
</feature>
<sequence length="251" mass="27686">MIWLFAFILGTAVGSFLNVVVWRLKTKKSFVRGRSHCPHCGHTLTTFDLIPLVSYLLLRGHCRHCSASISPSYFLIEVVVGFLFLLAVPGSLNGVLDWSNLLLNWFIISVLTIVFVFDLRYMLIPRLVVLPAFVLVLAANLFLGLSVWSMVLGIVVSAGFFWLQYLLSHGRWIGGGDINLGLLMGVALGFPNALAALFLAYIVGAAVGVSLLATKRSTWHDELPFGTFLSAATIVVLLYGNKLVNWYLNLI</sequence>
<evidence type="ECO:0000256" key="4">
    <source>
        <dbReference type="ARBA" id="ARBA00022692"/>
    </source>
</evidence>
<dbReference type="InterPro" id="IPR000045">
    <property type="entry name" value="Prepilin_IV_endopep_pep"/>
</dbReference>
<dbReference type="GO" id="GO:0006465">
    <property type="term" value="P:signal peptide processing"/>
    <property type="evidence" value="ECO:0007669"/>
    <property type="project" value="TreeGrafter"/>
</dbReference>
<protein>
    <recommendedName>
        <fullName evidence="12">Prepilin peptidase</fullName>
    </recommendedName>
</protein>
<evidence type="ECO:0000259" key="9">
    <source>
        <dbReference type="Pfam" id="PF06750"/>
    </source>
</evidence>
<feature type="transmembrane region" description="Helical" evidence="7">
    <location>
        <begin position="73"/>
        <end position="92"/>
    </location>
</feature>
<keyword evidence="3" id="KW-1003">Cell membrane</keyword>
<feature type="transmembrane region" description="Helical" evidence="7">
    <location>
        <begin position="223"/>
        <end position="240"/>
    </location>
</feature>
<dbReference type="EMBL" id="MGFG01000029">
    <property type="protein sequence ID" value="OGM00572.1"/>
    <property type="molecule type" value="Genomic_DNA"/>
</dbReference>
<dbReference type="AlphaFoldDB" id="A0A1F7WCP3"/>
<dbReference type="Pfam" id="PF06750">
    <property type="entry name" value="A24_N_bact"/>
    <property type="match status" value="1"/>
</dbReference>
<evidence type="ECO:0000313" key="11">
    <source>
        <dbReference type="Proteomes" id="UP000176988"/>
    </source>
</evidence>
<dbReference type="InterPro" id="IPR050882">
    <property type="entry name" value="Prepilin_peptidase/N-MTase"/>
</dbReference>
<comment type="subcellular location">
    <subcellularLocation>
        <location evidence="1">Cell membrane</location>
        <topology evidence="1">Multi-pass membrane protein</topology>
    </subcellularLocation>
</comment>
<proteinExistence type="inferred from homology"/>
<reference evidence="10 11" key="1">
    <citation type="journal article" date="2016" name="Nat. Commun.">
        <title>Thousands of microbial genomes shed light on interconnected biogeochemical processes in an aquifer system.</title>
        <authorList>
            <person name="Anantharaman K."/>
            <person name="Brown C.T."/>
            <person name="Hug L.A."/>
            <person name="Sharon I."/>
            <person name="Castelle C.J."/>
            <person name="Probst A.J."/>
            <person name="Thomas B.C."/>
            <person name="Singh A."/>
            <person name="Wilkins M.J."/>
            <person name="Karaoz U."/>
            <person name="Brodie E.L."/>
            <person name="Williams K.H."/>
            <person name="Hubbard S.S."/>
            <person name="Banfield J.F."/>
        </authorList>
    </citation>
    <scope>NUCLEOTIDE SEQUENCE [LARGE SCALE GENOMIC DNA]</scope>
</reference>